<evidence type="ECO:0000313" key="2">
    <source>
        <dbReference type="Proteomes" id="UP000472272"/>
    </source>
</evidence>
<organism evidence="1 2">
    <name type="scientific">Podarcis muralis</name>
    <name type="common">Wall lizard</name>
    <name type="synonym">Lacerta muralis</name>
    <dbReference type="NCBI Taxonomy" id="64176"/>
    <lineage>
        <taxon>Eukaryota</taxon>
        <taxon>Metazoa</taxon>
        <taxon>Chordata</taxon>
        <taxon>Craniata</taxon>
        <taxon>Vertebrata</taxon>
        <taxon>Euteleostomi</taxon>
        <taxon>Lepidosauria</taxon>
        <taxon>Squamata</taxon>
        <taxon>Bifurcata</taxon>
        <taxon>Unidentata</taxon>
        <taxon>Episquamata</taxon>
        <taxon>Laterata</taxon>
        <taxon>Lacertibaenia</taxon>
        <taxon>Lacertidae</taxon>
        <taxon>Podarcis</taxon>
    </lineage>
</organism>
<dbReference type="AlphaFoldDB" id="A0A670HZ34"/>
<dbReference type="Proteomes" id="UP000472272">
    <property type="component" value="Chromosome 1"/>
</dbReference>
<proteinExistence type="predicted"/>
<dbReference type="Ensembl" id="ENSPMRT00000005193.1">
    <property type="protein sequence ID" value="ENSPMRP00000004871.1"/>
    <property type="gene ID" value="ENSPMRG00000003348.1"/>
</dbReference>
<keyword evidence="2" id="KW-1185">Reference proteome</keyword>
<name>A0A670HZ34_PODMU</name>
<reference evidence="1" key="3">
    <citation type="submission" date="2025-09" db="UniProtKB">
        <authorList>
            <consortium name="Ensembl"/>
        </authorList>
    </citation>
    <scope>IDENTIFICATION</scope>
</reference>
<protein>
    <submittedName>
        <fullName evidence="1">Uncharacterized protein</fullName>
    </submittedName>
</protein>
<sequence>MLQRENLRGEQVALATYILACNRRSWGDPEINSALQRGREFRAALHLMYPDSWGLAGFIYSEMFHHLETWFPVL</sequence>
<reference evidence="1 2" key="1">
    <citation type="journal article" date="2019" name="Proc. Natl. Acad. Sci. U.S.A.">
        <title>Regulatory changes in pterin and carotenoid genes underlie balanced color polymorphisms in the wall lizard.</title>
        <authorList>
            <person name="Andrade P."/>
            <person name="Pinho C."/>
            <person name="Perez I de Lanuza G."/>
            <person name="Afonso S."/>
            <person name="Brejcha J."/>
            <person name="Rubin C.J."/>
            <person name="Wallerman O."/>
            <person name="Pereira P."/>
            <person name="Sabatino S.J."/>
            <person name="Bellati A."/>
            <person name="Pellitteri-Rosa D."/>
            <person name="Bosakova Z."/>
            <person name="Bunikis I."/>
            <person name="Carretero M.A."/>
            <person name="Feiner N."/>
            <person name="Marsik P."/>
            <person name="Pauperio F."/>
            <person name="Salvi D."/>
            <person name="Soler L."/>
            <person name="While G.M."/>
            <person name="Uller T."/>
            <person name="Font E."/>
            <person name="Andersson L."/>
            <person name="Carneiro M."/>
        </authorList>
    </citation>
    <scope>NUCLEOTIDE SEQUENCE</scope>
</reference>
<accession>A0A670HZ34</accession>
<evidence type="ECO:0000313" key="1">
    <source>
        <dbReference type="Ensembl" id="ENSPMRP00000004871.1"/>
    </source>
</evidence>
<reference evidence="1" key="2">
    <citation type="submission" date="2025-08" db="UniProtKB">
        <authorList>
            <consortium name="Ensembl"/>
        </authorList>
    </citation>
    <scope>IDENTIFICATION</scope>
</reference>